<name>A0A7J6KEL7_TOXGO</name>
<accession>A0A7J6KEL7</accession>
<proteinExistence type="predicted"/>
<gene>
    <name evidence="1" type="ORF">TGRH88_005040</name>
</gene>
<dbReference type="AlphaFoldDB" id="A0A7J6KEL7"/>
<keyword evidence="2" id="KW-1185">Reference proteome</keyword>
<protein>
    <submittedName>
        <fullName evidence="1">Uncharacterized protein</fullName>
    </submittedName>
</protein>
<organism evidence="1 2">
    <name type="scientific">Toxoplasma gondii</name>
    <dbReference type="NCBI Taxonomy" id="5811"/>
    <lineage>
        <taxon>Eukaryota</taxon>
        <taxon>Sar</taxon>
        <taxon>Alveolata</taxon>
        <taxon>Apicomplexa</taxon>
        <taxon>Conoidasida</taxon>
        <taxon>Coccidia</taxon>
        <taxon>Eucoccidiorida</taxon>
        <taxon>Eimeriorina</taxon>
        <taxon>Sarcocystidae</taxon>
        <taxon>Toxoplasma</taxon>
    </lineage>
</organism>
<reference evidence="1 2" key="1">
    <citation type="submission" date="2020-03" db="EMBL/GenBank/DDBJ databases">
        <title>Genome sequence of Toxoplasma gondii RH-88 strain.</title>
        <authorList>
            <person name="Lorenzi H.A."/>
            <person name="Venepally P."/>
            <person name="Rozenberg A."/>
            <person name="Sibley D."/>
        </authorList>
    </citation>
    <scope>NUCLEOTIDE SEQUENCE [LARGE SCALE GENOMIC DNA]</scope>
    <source>
        <strain evidence="1 2">RH-88</strain>
    </source>
</reference>
<sequence length="76" mass="8515">MRSYTSSKSGPHRPVDMKEICAPWCHITTATATRPWFYEQCRRNGFPQNKKPTNLIDGVARVLKGATINGASTYAE</sequence>
<evidence type="ECO:0000313" key="2">
    <source>
        <dbReference type="Proteomes" id="UP000557509"/>
    </source>
</evidence>
<dbReference type="Proteomes" id="UP000557509">
    <property type="component" value="Unassembled WGS sequence"/>
</dbReference>
<dbReference type="EMBL" id="JAAUHK010000188">
    <property type="protein sequence ID" value="KAF4645400.1"/>
    <property type="molecule type" value="Genomic_DNA"/>
</dbReference>
<comment type="caution">
    <text evidence="1">The sequence shown here is derived from an EMBL/GenBank/DDBJ whole genome shotgun (WGS) entry which is preliminary data.</text>
</comment>
<evidence type="ECO:0000313" key="1">
    <source>
        <dbReference type="EMBL" id="KAF4645400.1"/>
    </source>
</evidence>